<evidence type="ECO:0000313" key="10">
    <source>
        <dbReference type="Proteomes" id="UP000315759"/>
    </source>
</evidence>
<feature type="transmembrane region" description="Helical" evidence="8">
    <location>
        <begin position="43"/>
        <end position="62"/>
    </location>
</feature>
<comment type="caution">
    <text evidence="9">The sequence shown here is derived from an EMBL/GenBank/DDBJ whole genome shotgun (WGS) entry which is preliminary data.</text>
</comment>
<evidence type="ECO:0000256" key="6">
    <source>
        <dbReference type="ARBA" id="ARBA00023136"/>
    </source>
</evidence>
<keyword evidence="3 9" id="KW-0808">Transferase</keyword>
<evidence type="ECO:0000256" key="7">
    <source>
        <dbReference type="ARBA" id="ARBA00024033"/>
    </source>
</evidence>
<dbReference type="GO" id="GO:0016758">
    <property type="term" value="F:hexosyltransferase activity"/>
    <property type="evidence" value="ECO:0007669"/>
    <property type="project" value="InterPro"/>
</dbReference>
<evidence type="ECO:0000256" key="2">
    <source>
        <dbReference type="ARBA" id="ARBA00022475"/>
    </source>
</evidence>
<keyword evidence="9" id="KW-0328">Glycosyltransferase</keyword>
<keyword evidence="5 8" id="KW-1133">Transmembrane helix</keyword>
<proteinExistence type="inferred from homology"/>
<comment type="similarity">
    <text evidence="7">Belongs to the glycosyltransferase 87 family.</text>
</comment>
<dbReference type="Pfam" id="PF09594">
    <property type="entry name" value="GT87"/>
    <property type="match status" value="1"/>
</dbReference>
<organism evidence="9 10">
    <name type="scientific">Mycolicibacterium hodleri</name>
    <dbReference type="NCBI Taxonomy" id="49897"/>
    <lineage>
        <taxon>Bacteria</taxon>
        <taxon>Bacillati</taxon>
        <taxon>Actinomycetota</taxon>
        <taxon>Actinomycetes</taxon>
        <taxon>Mycobacteriales</taxon>
        <taxon>Mycobacteriaceae</taxon>
        <taxon>Mycolicibacterium</taxon>
    </lineage>
</organism>
<dbReference type="GO" id="GO:0005886">
    <property type="term" value="C:plasma membrane"/>
    <property type="evidence" value="ECO:0007669"/>
    <property type="project" value="UniProtKB-SubCell"/>
</dbReference>
<dbReference type="NCBIfam" id="NF009915">
    <property type="entry name" value="PRK13375.1"/>
    <property type="match status" value="1"/>
</dbReference>
<keyword evidence="10" id="KW-1185">Reference proteome</keyword>
<keyword evidence="4 8" id="KW-0812">Transmembrane</keyword>
<accession>A0A544W1D0</accession>
<keyword evidence="6 8" id="KW-0472">Membrane</keyword>
<protein>
    <submittedName>
        <fullName evidence="9">Mannosyltransferase</fullName>
    </submittedName>
</protein>
<feature type="transmembrane region" description="Helical" evidence="8">
    <location>
        <begin position="318"/>
        <end position="338"/>
    </location>
</feature>
<sequence length="417" mass="45107">MVTEPPACHDRRRPETRVGRITRQSEVEPVGVTVAPRRRVAGAAPYLLAVSLLARFAVTYLVPNGTNFIDLHVYVDGAATMRDGGLYDFVYHPVIPPLPLQFTYPPFAGVVFYPLHFLPFPVVALFWQLGTVAALYGSAALVLKMLGTPDARQAMAWTALAIWFEPVRHLFELGQVGALLMIAVLYAVYSTRWWVSGVLVGLATGMKLTPAVAGMYFVGARRWGVVLLSAAVFGATVAASILLGGAQARFYFTDLLGNANRVGVVDTPMNQSLRGAIGYVAGHDVGYGVPLLAAVAVTAALSLAAWWRVGADDALGRIVVVMLFGLLISPISWTHHWVWMMPLAMWLVLGSTHPRARVVGWAWVVLAYVGSPWLVTFAGDTGRLDGRPWYAELCGSLYVLAAVATLAYLAVVSRRSG</sequence>
<evidence type="ECO:0000313" key="9">
    <source>
        <dbReference type="EMBL" id="TQR86056.1"/>
    </source>
</evidence>
<feature type="transmembrane region" description="Helical" evidence="8">
    <location>
        <begin position="194"/>
        <end position="218"/>
    </location>
</feature>
<evidence type="ECO:0000256" key="4">
    <source>
        <dbReference type="ARBA" id="ARBA00022692"/>
    </source>
</evidence>
<keyword evidence="2" id="KW-1003">Cell membrane</keyword>
<feature type="transmembrane region" description="Helical" evidence="8">
    <location>
        <begin position="358"/>
        <end position="377"/>
    </location>
</feature>
<feature type="transmembrane region" description="Helical" evidence="8">
    <location>
        <begin position="287"/>
        <end position="306"/>
    </location>
</feature>
<gene>
    <name evidence="9" type="ORF">D8S82_13480</name>
</gene>
<dbReference type="EMBL" id="VIFX01000015">
    <property type="protein sequence ID" value="TQR86056.1"/>
    <property type="molecule type" value="Genomic_DNA"/>
</dbReference>
<evidence type="ECO:0000256" key="1">
    <source>
        <dbReference type="ARBA" id="ARBA00004651"/>
    </source>
</evidence>
<dbReference type="InterPro" id="IPR018584">
    <property type="entry name" value="GT87"/>
</dbReference>
<evidence type="ECO:0000256" key="8">
    <source>
        <dbReference type="SAM" id="Phobius"/>
    </source>
</evidence>
<dbReference type="Proteomes" id="UP000315759">
    <property type="component" value="Unassembled WGS sequence"/>
</dbReference>
<reference evidence="9 10" key="1">
    <citation type="submission" date="2018-10" db="EMBL/GenBank/DDBJ databases">
        <title>Draft genome of Mycobacterium hodleri strain B.</title>
        <authorList>
            <person name="Amande T.J."/>
            <person name="Mcgenity T.J."/>
        </authorList>
    </citation>
    <scope>NUCLEOTIDE SEQUENCE [LARGE SCALE GENOMIC DNA]</scope>
    <source>
        <strain evidence="9 10">B</strain>
    </source>
</reference>
<comment type="subcellular location">
    <subcellularLocation>
        <location evidence="1">Cell membrane</location>
        <topology evidence="1">Multi-pass membrane protein</topology>
    </subcellularLocation>
</comment>
<evidence type="ECO:0000256" key="5">
    <source>
        <dbReference type="ARBA" id="ARBA00022989"/>
    </source>
</evidence>
<feature type="transmembrane region" description="Helical" evidence="8">
    <location>
        <begin position="389"/>
        <end position="411"/>
    </location>
</feature>
<evidence type="ECO:0000256" key="3">
    <source>
        <dbReference type="ARBA" id="ARBA00022679"/>
    </source>
</evidence>
<feature type="transmembrane region" description="Helical" evidence="8">
    <location>
        <begin position="125"/>
        <end position="146"/>
    </location>
</feature>
<feature type="transmembrane region" description="Helical" evidence="8">
    <location>
        <begin position="225"/>
        <end position="246"/>
    </location>
</feature>
<name>A0A544W1D0_9MYCO</name>
<feature type="transmembrane region" description="Helical" evidence="8">
    <location>
        <begin position="167"/>
        <end position="188"/>
    </location>
</feature>
<dbReference type="AlphaFoldDB" id="A0A544W1D0"/>